<proteinExistence type="predicted"/>
<protein>
    <recommendedName>
        <fullName evidence="4">DUF4283 domain-containing protein</fullName>
    </recommendedName>
</protein>
<reference evidence="2 3" key="1">
    <citation type="journal article" date="2024" name="G3 (Bethesda)">
        <title>Genome assembly of Hibiscus sabdariffa L. provides insights into metabolisms of medicinal natural products.</title>
        <authorList>
            <person name="Kim T."/>
        </authorList>
    </citation>
    <scope>NUCLEOTIDE SEQUENCE [LARGE SCALE GENOMIC DNA]</scope>
    <source>
        <strain evidence="2">TK-2024</strain>
        <tissue evidence="2">Old leaves</tissue>
    </source>
</reference>
<sequence>MIAEFQEENNSSLNPRKHRRLDDEPSDTGDLHGPSPPVLPADSRLPSYKEKLTGHSRLPDEDEENFDDDEIEILEGDVSKTVADGIISIAFSERVRNLATKSYDQIVVVKLLGCRIGYNTLRVKLYDLWKPAQAFRLMNIENDHFLVTFRS</sequence>
<comment type="caution">
    <text evidence="2">The sequence shown here is derived from an EMBL/GenBank/DDBJ whole genome shotgun (WGS) entry which is preliminary data.</text>
</comment>
<evidence type="ECO:0000313" key="3">
    <source>
        <dbReference type="Proteomes" id="UP001396334"/>
    </source>
</evidence>
<name>A0ABR1ZV71_9ROSI</name>
<dbReference type="EMBL" id="JBBPBN010000554">
    <property type="protein sequence ID" value="KAK8484621.1"/>
    <property type="molecule type" value="Genomic_DNA"/>
</dbReference>
<evidence type="ECO:0008006" key="4">
    <source>
        <dbReference type="Google" id="ProtNLM"/>
    </source>
</evidence>
<evidence type="ECO:0000313" key="2">
    <source>
        <dbReference type="EMBL" id="KAK8484621.1"/>
    </source>
</evidence>
<keyword evidence="3" id="KW-1185">Reference proteome</keyword>
<organism evidence="2 3">
    <name type="scientific">Hibiscus sabdariffa</name>
    <name type="common">roselle</name>
    <dbReference type="NCBI Taxonomy" id="183260"/>
    <lineage>
        <taxon>Eukaryota</taxon>
        <taxon>Viridiplantae</taxon>
        <taxon>Streptophyta</taxon>
        <taxon>Embryophyta</taxon>
        <taxon>Tracheophyta</taxon>
        <taxon>Spermatophyta</taxon>
        <taxon>Magnoliopsida</taxon>
        <taxon>eudicotyledons</taxon>
        <taxon>Gunneridae</taxon>
        <taxon>Pentapetalae</taxon>
        <taxon>rosids</taxon>
        <taxon>malvids</taxon>
        <taxon>Malvales</taxon>
        <taxon>Malvaceae</taxon>
        <taxon>Malvoideae</taxon>
        <taxon>Hibiscus</taxon>
    </lineage>
</organism>
<accession>A0ABR1ZV71</accession>
<feature type="compositionally biased region" description="Basic and acidic residues" evidence="1">
    <location>
        <begin position="47"/>
        <end position="59"/>
    </location>
</feature>
<feature type="region of interest" description="Disordered" evidence="1">
    <location>
        <begin position="1"/>
        <end position="66"/>
    </location>
</feature>
<gene>
    <name evidence="2" type="ORF">V6N11_068253</name>
</gene>
<dbReference type="Proteomes" id="UP001396334">
    <property type="component" value="Unassembled WGS sequence"/>
</dbReference>
<evidence type="ECO:0000256" key="1">
    <source>
        <dbReference type="SAM" id="MobiDB-lite"/>
    </source>
</evidence>